<evidence type="ECO:0000256" key="6">
    <source>
        <dbReference type="SAM" id="Coils"/>
    </source>
</evidence>
<keyword evidence="2" id="KW-1003">Cell membrane</keyword>
<keyword evidence="6" id="KW-0175">Coiled coil</keyword>
<comment type="subcellular location">
    <subcellularLocation>
        <location evidence="1">Cell membrane</location>
        <topology evidence="1">Multi-pass membrane protein</topology>
    </subcellularLocation>
</comment>
<dbReference type="PANTHER" id="PTHR32309:SF31">
    <property type="entry name" value="CAPSULAR EXOPOLYSACCHARIDE FAMILY"/>
    <property type="match status" value="1"/>
</dbReference>
<evidence type="ECO:0000256" key="3">
    <source>
        <dbReference type="ARBA" id="ARBA00022692"/>
    </source>
</evidence>
<gene>
    <name evidence="9" type="ORF">SAMN05216227_101148</name>
</gene>
<feature type="transmembrane region" description="Helical" evidence="7">
    <location>
        <begin position="445"/>
        <end position="464"/>
    </location>
</feature>
<dbReference type="AlphaFoldDB" id="A0A1H8FN35"/>
<evidence type="ECO:0000313" key="9">
    <source>
        <dbReference type="EMBL" id="SEN32498.1"/>
    </source>
</evidence>
<dbReference type="Proteomes" id="UP000183002">
    <property type="component" value="Unassembled WGS sequence"/>
</dbReference>
<feature type="transmembrane region" description="Helical" evidence="7">
    <location>
        <begin position="353"/>
        <end position="372"/>
    </location>
</feature>
<keyword evidence="3 7" id="KW-0812">Transmembrane</keyword>
<evidence type="ECO:0000256" key="1">
    <source>
        <dbReference type="ARBA" id="ARBA00004651"/>
    </source>
</evidence>
<dbReference type="Gene3D" id="1.10.287.1490">
    <property type="match status" value="1"/>
</dbReference>
<dbReference type="PANTHER" id="PTHR32309">
    <property type="entry name" value="TYROSINE-PROTEIN KINASE"/>
    <property type="match status" value="1"/>
</dbReference>
<keyword evidence="5 7" id="KW-0472">Membrane</keyword>
<dbReference type="RefSeq" id="WP_050519624.1">
    <property type="nucleotide sequence ID" value="NZ_FOCO01000011.1"/>
</dbReference>
<sequence length="465" mass="50351">MGQIQSIEDLINMLIRRRLLIGAVAVFGMVITVLFVMSKADVFESTALIQVQSPTVSSADGTEAPRESSAQRLQAIQQRLTTRENMLAVIARHDLYAGLPLTDDQKVHLLRISLRFETVASAAAAGFGQAAEVSAILISAQSDTRAKAARVTNDFAQGILDAGAAGQINRAREALDFYREEANSLRAAIDAREAEIAAYQARNVGALPAQRESLRSELTGLETELRSLDQALVAARNERAAIERKATLRATDRRDLDSLSAEIETLGAQSAALEARRAEITSVVTEGQDVDRVLSDYQRGLTQLQTQFEAASRRSAEAETAARLQDRQQGETFSILERGIEADYPISGGRRKLAIVGAFGSLMLGVGLAFLLDQMRPVLRTRSHLERELDLRPIVAIPEMRASGRPLRQWFSKDIHTLSDLARHVPEMRARAAQSIGAGGAPSRVQLIGGGVAVILLVAVAAAMT</sequence>
<proteinExistence type="predicted"/>
<dbReference type="GO" id="GO:0005886">
    <property type="term" value="C:plasma membrane"/>
    <property type="evidence" value="ECO:0007669"/>
    <property type="project" value="UniProtKB-SubCell"/>
</dbReference>
<keyword evidence="10" id="KW-1185">Reference proteome</keyword>
<dbReference type="Pfam" id="PF02706">
    <property type="entry name" value="Wzz"/>
    <property type="match status" value="1"/>
</dbReference>
<evidence type="ECO:0000256" key="5">
    <source>
        <dbReference type="ARBA" id="ARBA00023136"/>
    </source>
</evidence>
<dbReference type="STRING" id="1077947.SAMN05216227_101148"/>
<evidence type="ECO:0000256" key="7">
    <source>
        <dbReference type="SAM" id="Phobius"/>
    </source>
</evidence>
<reference evidence="9 10" key="1">
    <citation type="submission" date="2016-10" db="EMBL/GenBank/DDBJ databases">
        <authorList>
            <person name="de Groot N.N."/>
        </authorList>
    </citation>
    <scope>NUCLEOTIDE SEQUENCE [LARGE SCALE GENOMIC DNA]</scope>
    <source>
        <strain evidence="9 10">CGMCC 1.10836</strain>
    </source>
</reference>
<dbReference type="InterPro" id="IPR050445">
    <property type="entry name" value="Bact_polysacc_biosynth/exp"/>
</dbReference>
<feature type="coiled-coil region" evidence="6">
    <location>
        <begin position="168"/>
        <end position="276"/>
    </location>
</feature>
<accession>A0A1H8FN35</accession>
<keyword evidence="4 7" id="KW-1133">Transmembrane helix</keyword>
<protein>
    <submittedName>
        <fullName evidence="9">Chain length determinant protein</fullName>
    </submittedName>
</protein>
<evidence type="ECO:0000256" key="2">
    <source>
        <dbReference type="ARBA" id="ARBA00022475"/>
    </source>
</evidence>
<organism evidence="9 10">
    <name type="scientific">Pseudorhodobacter antarcticus</name>
    <dbReference type="NCBI Taxonomy" id="1077947"/>
    <lineage>
        <taxon>Bacteria</taxon>
        <taxon>Pseudomonadati</taxon>
        <taxon>Pseudomonadota</taxon>
        <taxon>Alphaproteobacteria</taxon>
        <taxon>Rhodobacterales</taxon>
        <taxon>Paracoccaceae</taxon>
        <taxon>Pseudorhodobacter</taxon>
    </lineage>
</organism>
<name>A0A1H8FN35_9RHOB</name>
<evidence type="ECO:0000259" key="8">
    <source>
        <dbReference type="Pfam" id="PF02706"/>
    </source>
</evidence>
<evidence type="ECO:0000256" key="4">
    <source>
        <dbReference type="ARBA" id="ARBA00022989"/>
    </source>
</evidence>
<dbReference type="InterPro" id="IPR003856">
    <property type="entry name" value="LPS_length_determ_N"/>
</dbReference>
<feature type="domain" description="Polysaccharide chain length determinant N-terminal" evidence="8">
    <location>
        <begin position="8"/>
        <end position="91"/>
    </location>
</feature>
<feature type="transmembrane region" description="Helical" evidence="7">
    <location>
        <begin position="19"/>
        <end position="37"/>
    </location>
</feature>
<dbReference type="EMBL" id="FOCO01000011">
    <property type="protein sequence ID" value="SEN32498.1"/>
    <property type="molecule type" value="Genomic_DNA"/>
</dbReference>
<evidence type="ECO:0000313" key="10">
    <source>
        <dbReference type="Proteomes" id="UP000183002"/>
    </source>
</evidence>